<proteinExistence type="predicted"/>
<dbReference type="RefSeq" id="WP_207353732.1">
    <property type="nucleotide sequence ID" value="NZ_CP071503.1"/>
</dbReference>
<keyword evidence="2" id="KW-1185">Reference proteome</keyword>
<dbReference type="EMBL" id="CP071503">
    <property type="protein sequence ID" value="QSX32489.1"/>
    <property type="molecule type" value="Genomic_DNA"/>
</dbReference>
<evidence type="ECO:0000313" key="2">
    <source>
        <dbReference type="Proteomes" id="UP000662770"/>
    </source>
</evidence>
<organism evidence="1 2">
    <name type="scientific">Shewanella avicenniae</name>
    <dbReference type="NCBI Taxonomy" id="2814294"/>
    <lineage>
        <taxon>Bacteria</taxon>
        <taxon>Pseudomonadati</taxon>
        <taxon>Pseudomonadota</taxon>
        <taxon>Gammaproteobacteria</taxon>
        <taxon>Alteromonadales</taxon>
        <taxon>Shewanellaceae</taxon>
        <taxon>Shewanella</taxon>
    </lineage>
</organism>
<accession>A0ABX7QM17</accession>
<name>A0ABX7QM17_9GAMM</name>
<reference evidence="1 2" key="1">
    <citation type="submission" date="2021-03" db="EMBL/GenBank/DDBJ databases">
        <title>Novel species identification of genus Shewanella.</title>
        <authorList>
            <person name="Liu G."/>
            <person name="Zhang Q."/>
        </authorList>
    </citation>
    <scope>NUCLEOTIDE SEQUENCE [LARGE SCALE GENOMIC DNA]</scope>
    <source>
        <strain evidence="1 2">FJAT-51800</strain>
    </source>
</reference>
<sequence length="97" mass="11086">MLTMRFNDYNLLPPAPTLEELHQERRFEDCELLLDKVVSGEPVEGVTVDDVVDVLGYEEVADLVAIVLRGGKDFNVKLSSFRRRAVEKSLQLFDDFL</sequence>
<gene>
    <name evidence="1" type="ORF">JYB87_12005</name>
</gene>
<evidence type="ECO:0000313" key="1">
    <source>
        <dbReference type="EMBL" id="QSX32489.1"/>
    </source>
</evidence>
<protein>
    <submittedName>
        <fullName evidence="1">Uncharacterized protein</fullName>
    </submittedName>
</protein>
<dbReference type="Proteomes" id="UP000662770">
    <property type="component" value="Chromosome"/>
</dbReference>